<evidence type="ECO:0000313" key="3">
    <source>
        <dbReference type="EMBL" id="MBB6033822.1"/>
    </source>
</evidence>
<sequence length="454" mass="47427">MSSQGVLDGTARRFERVVAEAQSVGRMPSLVAGVSRGGGLAWSGARGRVEGVVPDVGTQYRIGSLTKTMVAVLVMRLRDEGLVDLSDSLDKHVPGSAVGDRTVGQLLAHTGGVVAELPGSWWERVPGVDREEMHERLSADPVVSRAGGGFHYSNPGYALLGELVERVRGAGWWEVLGAELLGPLGMSRTVLEPSGAFARGFAVHPWADVVLTEAVQDLGAMGPAGQLWSTVADLSRWAVFLSGDTGGVLSGDTLAEMCEPVGVSDGDAWTGGYGLGVQLWRSGGRRLVGHGGSVPGYLAGIVVDREWSSGAVALMNCTSSEKSGVAASLLSALGELEPPMPGEWSPEVGVDPGLLEVVGPWYWGAAPSGVRLLREGWLELFSLGRSGGRGARFRPNGDGTWTGLDGYYTGEVLRVVRDGVGVVSHLDVGTFVYTREPYGPAGVVPGGVDSAGWV</sequence>
<dbReference type="AlphaFoldDB" id="A0A841FJT3"/>
<gene>
    <name evidence="3" type="ORF">HNR73_001672</name>
</gene>
<keyword evidence="4" id="KW-1185">Reference proteome</keyword>
<accession>A0A841FJT3</accession>
<dbReference type="PANTHER" id="PTHR46825:SF7">
    <property type="entry name" value="D-ALANYL-D-ALANINE CARBOXYPEPTIDASE"/>
    <property type="match status" value="1"/>
</dbReference>
<dbReference type="InterPro" id="IPR056008">
    <property type="entry name" value="DUF7586"/>
</dbReference>
<dbReference type="InterPro" id="IPR012338">
    <property type="entry name" value="Beta-lactam/transpept-like"/>
</dbReference>
<dbReference type="Proteomes" id="UP000548476">
    <property type="component" value="Unassembled WGS sequence"/>
</dbReference>
<dbReference type="SUPFAM" id="SSF56601">
    <property type="entry name" value="beta-lactamase/transpeptidase-like"/>
    <property type="match status" value="1"/>
</dbReference>
<dbReference type="Pfam" id="PF24491">
    <property type="entry name" value="DUF7586"/>
    <property type="match status" value="1"/>
</dbReference>
<dbReference type="Pfam" id="PF00144">
    <property type="entry name" value="Beta-lactamase"/>
    <property type="match status" value="1"/>
</dbReference>
<evidence type="ECO:0000259" key="2">
    <source>
        <dbReference type="Pfam" id="PF24491"/>
    </source>
</evidence>
<dbReference type="Gene3D" id="3.40.710.10">
    <property type="entry name" value="DD-peptidase/beta-lactamase superfamily"/>
    <property type="match status" value="1"/>
</dbReference>
<evidence type="ECO:0000259" key="1">
    <source>
        <dbReference type="Pfam" id="PF00144"/>
    </source>
</evidence>
<feature type="domain" description="Beta-lactamase-related" evidence="1">
    <location>
        <begin position="14"/>
        <end position="328"/>
    </location>
</feature>
<comment type="caution">
    <text evidence="3">The sequence shown here is derived from an EMBL/GenBank/DDBJ whole genome shotgun (WGS) entry which is preliminary data.</text>
</comment>
<evidence type="ECO:0000313" key="4">
    <source>
        <dbReference type="Proteomes" id="UP000548476"/>
    </source>
</evidence>
<dbReference type="InterPro" id="IPR001466">
    <property type="entry name" value="Beta-lactam-related"/>
</dbReference>
<dbReference type="InterPro" id="IPR050491">
    <property type="entry name" value="AmpC-like"/>
</dbReference>
<feature type="domain" description="DUF7586" evidence="2">
    <location>
        <begin position="350"/>
        <end position="435"/>
    </location>
</feature>
<reference evidence="3 4" key="1">
    <citation type="submission" date="2020-08" db="EMBL/GenBank/DDBJ databases">
        <title>Genomic Encyclopedia of Type Strains, Phase IV (KMG-IV): sequencing the most valuable type-strain genomes for metagenomic binning, comparative biology and taxonomic classification.</title>
        <authorList>
            <person name="Goeker M."/>
        </authorList>
    </citation>
    <scope>NUCLEOTIDE SEQUENCE [LARGE SCALE GENOMIC DNA]</scope>
    <source>
        <strain evidence="3 4">YIM 65646</strain>
    </source>
</reference>
<protein>
    <submittedName>
        <fullName evidence="3">CubicO group peptidase (Beta-lactamase class C family)</fullName>
    </submittedName>
</protein>
<organism evidence="3 4">
    <name type="scientific">Phytomonospora endophytica</name>
    <dbReference type="NCBI Taxonomy" id="714109"/>
    <lineage>
        <taxon>Bacteria</taxon>
        <taxon>Bacillati</taxon>
        <taxon>Actinomycetota</taxon>
        <taxon>Actinomycetes</taxon>
        <taxon>Micromonosporales</taxon>
        <taxon>Micromonosporaceae</taxon>
        <taxon>Phytomonospora</taxon>
    </lineage>
</organism>
<proteinExistence type="predicted"/>
<dbReference type="RefSeq" id="WP_184786681.1">
    <property type="nucleotide sequence ID" value="NZ_BONT01000013.1"/>
</dbReference>
<name>A0A841FJT3_9ACTN</name>
<dbReference type="PANTHER" id="PTHR46825">
    <property type="entry name" value="D-ALANYL-D-ALANINE-CARBOXYPEPTIDASE/ENDOPEPTIDASE AMPH"/>
    <property type="match status" value="1"/>
</dbReference>
<dbReference type="EMBL" id="JACHGT010000003">
    <property type="protein sequence ID" value="MBB6033822.1"/>
    <property type="molecule type" value="Genomic_DNA"/>
</dbReference>